<accession>A0ABW9H2V6</accession>
<keyword evidence="2" id="KW-1185">Reference proteome</keyword>
<proteinExistence type="predicted"/>
<reference evidence="1 2" key="1">
    <citation type="journal article" date="2016" name="Int. J. Syst. Evol. Microbiol.">
        <title>Peptococcus simiae sp. nov., isolated from rhesus macaque faeces and emended description of the genus Peptococcus.</title>
        <authorList>
            <person name="Shkoporov A.N."/>
            <person name="Efimov B.A."/>
            <person name="Kondova I."/>
            <person name="Ouwerling B."/>
            <person name="Chaplin A.V."/>
            <person name="Shcherbakova V.A."/>
            <person name="Langermans J.A.M."/>
        </authorList>
    </citation>
    <scope>NUCLEOTIDE SEQUENCE [LARGE SCALE GENOMIC DNA]</scope>
    <source>
        <strain evidence="1 2">M108</strain>
    </source>
</reference>
<dbReference type="EMBL" id="JBJUVG010000021">
    <property type="protein sequence ID" value="MFM9414498.1"/>
    <property type="molecule type" value="Genomic_DNA"/>
</dbReference>
<organism evidence="1 2">
    <name type="scientific">Peptococcus simiae</name>
    <dbReference type="NCBI Taxonomy" id="1643805"/>
    <lineage>
        <taxon>Bacteria</taxon>
        <taxon>Bacillati</taxon>
        <taxon>Bacillota</taxon>
        <taxon>Clostridia</taxon>
        <taxon>Eubacteriales</taxon>
        <taxon>Peptococcaceae</taxon>
        <taxon>Peptococcus</taxon>
    </lineage>
</organism>
<gene>
    <name evidence="1" type="ORF">ACKQTC_08975</name>
</gene>
<sequence>MKNWFDYTDILGASYNEVKSFNVSRQEDFHMDLGVFLNDVCDQYDCLVDIPWDNLEHVDIPDLRGRLLQLSKASSAALAFLDKYEE</sequence>
<protein>
    <submittedName>
        <fullName evidence="1">Uncharacterized protein</fullName>
    </submittedName>
</protein>
<evidence type="ECO:0000313" key="1">
    <source>
        <dbReference type="EMBL" id="MFM9414498.1"/>
    </source>
</evidence>
<comment type="caution">
    <text evidence="1">The sequence shown here is derived from an EMBL/GenBank/DDBJ whole genome shotgun (WGS) entry which is preliminary data.</text>
</comment>
<dbReference type="Proteomes" id="UP001631949">
    <property type="component" value="Unassembled WGS sequence"/>
</dbReference>
<name>A0ABW9H2V6_9FIRM</name>
<dbReference type="RefSeq" id="WP_408978104.1">
    <property type="nucleotide sequence ID" value="NZ_JBJUVG010000021.1"/>
</dbReference>
<evidence type="ECO:0000313" key="2">
    <source>
        <dbReference type="Proteomes" id="UP001631949"/>
    </source>
</evidence>